<sequence length="176" mass="20873">MKKLLLIFLFISGFGFGQISEYAIKLNNLSSAEQAKEVADDIMNGFSSPRKFAEQYVNYEKYIVFKYYDTAIPNEEIEKDMKLTYCKLCDEVKFMRFFRGADKDLGIQGNETYSLKYVSGKYLDLFPWWEKHFAPGVSREKLLETDSNKRYINDRINHINLRFVKNLDDWEIRNAY</sequence>
<proteinExistence type="predicted"/>
<evidence type="ECO:0000313" key="1">
    <source>
        <dbReference type="EMBL" id="KMQ70228.1"/>
    </source>
</evidence>
<dbReference type="AlphaFoldDB" id="A0A0J7IVC2"/>
<dbReference type="EMBL" id="LFNG01000024">
    <property type="protein sequence ID" value="KMQ70228.1"/>
    <property type="molecule type" value="Genomic_DNA"/>
</dbReference>
<dbReference type="RefSeq" id="WP_048500543.1">
    <property type="nucleotide sequence ID" value="NZ_LFNG01000024.1"/>
</dbReference>
<dbReference type="PATRIC" id="fig|1304281.5.peg.2871"/>
<dbReference type="Proteomes" id="UP000035900">
    <property type="component" value="Unassembled WGS sequence"/>
</dbReference>
<reference evidence="1 2" key="1">
    <citation type="journal article" date="2004" name="Int. J. Syst. Evol. Microbiol.">
        <title>Kaistella koreensis gen. nov., sp. nov., a novel member of the Chryseobacterium-Bergeyella-Riemerella branch.</title>
        <authorList>
            <person name="Kim M.K."/>
            <person name="Im W.T."/>
            <person name="Shin Y.K."/>
            <person name="Lim J.H."/>
            <person name="Kim S.H."/>
            <person name="Lee B.C."/>
            <person name="Park M.Y."/>
            <person name="Lee K.Y."/>
            <person name="Lee S.T."/>
        </authorList>
    </citation>
    <scope>NUCLEOTIDE SEQUENCE [LARGE SCALE GENOMIC DNA]</scope>
    <source>
        <strain evidence="1 2">CCUG 49689</strain>
    </source>
</reference>
<dbReference type="OrthoDB" id="1346471at2"/>
<organism evidence="1 2">
    <name type="scientific">Chryseobacterium koreense CCUG 49689</name>
    <dbReference type="NCBI Taxonomy" id="1304281"/>
    <lineage>
        <taxon>Bacteria</taxon>
        <taxon>Pseudomonadati</taxon>
        <taxon>Bacteroidota</taxon>
        <taxon>Flavobacteriia</taxon>
        <taxon>Flavobacteriales</taxon>
        <taxon>Weeksellaceae</taxon>
        <taxon>Chryseobacterium group</taxon>
        <taxon>Chryseobacterium</taxon>
    </lineage>
</organism>
<gene>
    <name evidence="1" type="ORF">ACM44_13300</name>
</gene>
<protein>
    <submittedName>
        <fullName evidence="1">Uncharacterized protein</fullName>
    </submittedName>
</protein>
<accession>A0A0J7IVC2</accession>
<evidence type="ECO:0000313" key="2">
    <source>
        <dbReference type="Proteomes" id="UP000035900"/>
    </source>
</evidence>
<comment type="caution">
    <text evidence="1">The sequence shown here is derived from an EMBL/GenBank/DDBJ whole genome shotgun (WGS) entry which is preliminary data.</text>
</comment>
<name>A0A0J7IVC2_9FLAO</name>
<keyword evidence="2" id="KW-1185">Reference proteome</keyword>
<dbReference type="STRING" id="1304281.ACM44_13300"/>